<evidence type="ECO:0000313" key="2">
    <source>
        <dbReference type="EMBL" id="TNN48903.1"/>
    </source>
</evidence>
<name>A0A4Z2G7K1_9TELE</name>
<comment type="caution">
    <text evidence="2">The sequence shown here is derived from an EMBL/GenBank/DDBJ whole genome shotgun (WGS) entry which is preliminary data.</text>
</comment>
<evidence type="ECO:0000313" key="3">
    <source>
        <dbReference type="Proteomes" id="UP000314294"/>
    </source>
</evidence>
<dbReference type="AlphaFoldDB" id="A0A4Z2G7K1"/>
<dbReference type="Proteomes" id="UP000314294">
    <property type="component" value="Unassembled WGS sequence"/>
</dbReference>
<evidence type="ECO:0000256" key="1">
    <source>
        <dbReference type="SAM" id="MobiDB-lite"/>
    </source>
</evidence>
<organism evidence="2 3">
    <name type="scientific">Liparis tanakae</name>
    <name type="common">Tanaka's snailfish</name>
    <dbReference type="NCBI Taxonomy" id="230148"/>
    <lineage>
        <taxon>Eukaryota</taxon>
        <taxon>Metazoa</taxon>
        <taxon>Chordata</taxon>
        <taxon>Craniata</taxon>
        <taxon>Vertebrata</taxon>
        <taxon>Euteleostomi</taxon>
        <taxon>Actinopterygii</taxon>
        <taxon>Neopterygii</taxon>
        <taxon>Teleostei</taxon>
        <taxon>Neoteleostei</taxon>
        <taxon>Acanthomorphata</taxon>
        <taxon>Eupercaria</taxon>
        <taxon>Perciformes</taxon>
        <taxon>Cottioidei</taxon>
        <taxon>Cottales</taxon>
        <taxon>Liparidae</taxon>
        <taxon>Liparis</taxon>
    </lineage>
</organism>
<proteinExistence type="predicted"/>
<accession>A0A4Z2G7K1</accession>
<feature type="region of interest" description="Disordered" evidence="1">
    <location>
        <begin position="124"/>
        <end position="191"/>
    </location>
</feature>
<gene>
    <name evidence="2" type="ORF">EYF80_040885</name>
</gene>
<dbReference type="EMBL" id="SRLO01000677">
    <property type="protein sequence ID" value="TNN48903.1"/>
    <property type="molecule type" value="Genomic_DNA"/>
</dbReference>
<reference evidence="2 3" key="1">
    <citation type="submission" date="2019-03" db="EMBL/GenBank/DDBJ databases">
        <title>First draft genome of Liparis tanakae, snailfish: a comprehensive survey of snailfish specific genes.</title>
        <authorList>
            <person name="Kim W."/>
            <person name="Song I."/>
            <person name="Jeong J.-H."/>
            <person name="Kim D."/>
            <person name="Kim S."/>
            <person name="Ryu S."/>
            <person name="Song J.Y."/>
            <person name="Lee S.K."/>
        </authorList>
    </citation>
    <scope>NUCLEOTIDE SEQUENCE [LARGE SCALE GENOMIC DNA]</scope>
    <source>
        <tissue evidence="2">Muscle</tissue>
    </source>
</reference>
<sequence length="231" mass="25448">MALRCFDDEQIKANNSVSAARMTSTETRGTGERRNALPTFRCQRAPGEIAPQGAQEEVALGLRGEELGARRPLALRRGGRRLLRRNLGLGAVEVRGDARLETVALKGNKEKAIMKNTRVHLKKHCAATGTQTKTNPQKRKATSLKATPAGLNATRAPPEEKERPSAIQGRRSPSPSPTPERQTGHTGGRQRLGKEAEALEVRLQVPAELHLHRLHPLLYWVHHLSYRPMGA</sequence>
<keyword evidence="3" id="KW-1185">Reference proteome</keyword>
<protein>
    <submittedName>
        <fullName evidence="2">Uncharacterized protein</fullName>
    </submittedName>
</protein>